<dbReference type="Gene3D" id="2.60.120.560">
    <property type="entry name" value="Exo-inulinase, domain 1"/>
    <property type="match status" value="1"/>
</dbReference>
<evidence type="ECO:0008006" key="4">
    <source>
        <dbReference type="Google" id="ProtNLM"/>
    </source>
</evidence>
<feature type="chain" id="PRO_5021792696" description="LamG domain-containing protein" evidence="1">
    <location>
        <begin position="23"/>
        <end position="251"/>
    </location>
</feature>
<organism evidence="2 3">
    <name type="scientific">Eiseniibacteriota bacterium</name>
    <dbReference type="NCBI Taxonomy" id="2212470"/>
    <lineage>
        <taxon>Bacteria</taxon>
        <taxon>Candidatus Eiseniibacteriota</taxon>
    </lineage>
</organism>
<feature type="signal peptide" evidence="1">
    <location>
        <begin position="1"/>
        <end position="22"/>
    </location>
</feature>
<keyword evidence="1" id="KW-0732">Signal</keyword>
<gene>
    <name evidence="2" type="ORF">E6K73_00955</name>
</gene>
<evidence type="ECO:0000313" key="3">
    <source>
        <dbReference type="Proteomes" id="UP000320184"/>
    </source>
</evidence>
<dbReference type="EMBL" id="VBOT01000012">
    <property type="protein sequence ID" value="TMQ53665.1"/>
    <property type="molecule type" value="Genomic_DNA"/>
</dbReference>
<reference evidence="2 3" key="1">
    <citation type="journal article" date="2019" name="Nat. Microbiol.">
        <title>Mediterranean grassland soil C-N compound turnover is dependent on rainfall and depth, and is mediated by genomically divergent microorganisms.</title>
        <authorList>
            <person name="Diamond S."/>
            <person name="Andeer P.F."/>
            <person name="Li Z."/>
            <person name="Crits-Christoph A."/>
            <person name="Burstein D."/>
            <person name="Anantharaman K."/>
            <person name="Lane K.R."/>
            <person name="Thomas B.C."/>
            <person name="Pan C."/>
            <person name="Northen T.R."/>
            <person name="Banfield J.F."/>
        </authorList>
    </citation>
    <scope>NUCLEOTIDE SEQUENCE [LARGE SCALE GENOMIC DNA]</scope>
    <source>
        <strain evidence="2">WS_3</strain>
    </source>
</reference>
<dbReference type="AlphaFoldDB" id="A0A538SQK5"/>
<comment type="caution">
    <text evidence="2">The sequence shown here is derived from an EMBL/GenBank/DDBJ whole genome shotgun (WGS) entry which is preliminary data.</text>
</comment>
<evidence type="ECO:0000256" key="1">
    <source>
        <dbReference type="SAM" id="SignalP"/>
    </source>
</evidence>
<sequence>MKTLRRFTTPVLALALAASASAAPLRQEHVTNGSLDLVWAPGFGVSNNMKPLTLTIGPDSAGYDNPSGDHTVACATNSMAPDSGGIILTCTEPAGLSNYVWEGYMFTGAGNTRRGLVVRADPNNGFASCYQFVIQSGLFQLNFRKLVNGNPTTLATWFADILPGGPPSTNSWHHMKVVASGSNFRCFWDDFQLTSAPIVDTDLPSGWVGCYNFRFDLGNIPVYFDDLILDGDVATAATRYTWGELKARYAR</sequence>
<evidence type="ECO:0000313" key="2">
    <source>
        <dbReference type="EMBL" id="TMQ53665.1"/>
    </source>
</evidence>
<accession>A0A538SQK5</accession>
<protein>
    <recommendedName>
        <fullName evidence="4">LamG domain-containing protein</fullName>
    </recommendedName>
</protein>
<proteinExistence type="predicted"/>
<name>A0A538SQK5_UNCEI</name>
<dbReference type="Proteomes" id="UP000320184">
    <property type="component" value="Unassembled WGS sequence"/>
</dbReference>